<evidence type="ECO:0000313" key="3">
    <source>
        <dbReference type="Proteomes" id="UP001598251"/>
    </source>
</evidence>
<gene>
    <name evidence="2" type="ORF">ACFWSS_25940</name>
</gene>
<protein>
    <submittedName>
        <fullName evidence="2">Uncharacterized protein</fullName>
    </submittedName>
</protein>
<evidence type="ECO:0000313" key="2">
    <source>
        <dbReference type="EMBL" id="MFD4216312.1"/>
    </source>
</evidence>
<feature type="compositionally biased region" description="Basic and acidic residues" evidence="1">
    <location>
        <begin position="46"/>
        <end position="58"/>
    </location>
</feature>
<comment type="caution">
    <text evidence="2">The sequence shown here is derived from an EMBL/GenBank/DDBJ whole genome shotgun (WGS) entry which is preliminary data.</text>
</comment>
<evidence type="ECO:0000256" key="1">
    <source>
        <dbReference type="SAM" id="MobiDB-lite"/>
    </source>
</evidence>
<feature type="region of interest" description="Disordered" evidence="1">
    <location>
        <begin position="28"/>
        <end position="71"/>
    </location>
</feature>
<dbReference type="Proteomes" id="UP001598251">
    <property type="component" value="Unassembled WGS sequence"/>
</dbReference>
<dbReference type="EMBL" id="JBHXOF010000019">
    <property type="protein sequence ID" value="MFD4216312.1"/>
    <property type="molecule type" value="Genomic_DNA"/>
</dbReference>
<dbReference type="RefSeq" id="WP_382827122.1">
    <property type="nucleotide sequence ID" value="NZ_JBHXLY010000015.1"/>
</dbReference>
<proteinExistence type="predicted"/>
<reference evidence="2 3" key="1">
    <citation type="submission" date="2024-09" db="EMBL/GenBank/DDBJ databases">
        <title>The Natural Products Discovery Center: Release of the First 8490 Sequenced Strains for Exploring Actinobacteria Biosynthetic Diversity.</title>
        <authorList>
            <person name="Kalkreuter E."/>
            <person name="Kautsar S.A."/>
            <person name="Yang D."/>
            <person name="Bader C.D."/>
            <person name="Teijaro C.N."/>
            <person name="Fluegel L."/>
            <person name="Davis C.M."/>
            <person name="Simpson J.R."/>
            <person name="Lauterbach L."/>
            <person name="Steele A.D."/>
            <person name="Gui C."/>
            <person name="Meng S."/>
            <person name="Li G."/>
            <person name="Viehrig K."/>
            <person name="Ye F."/>
            <person name="Su P."/>
            <person name="Kiefer A.F."/>
            <person name="Nichols A."/>
            <person name="Cepeda A.J."/>
            <person name="Yan W."/>
            <person name="Fan B."/>
            <person name="Jiang Y."/>
            <person name="Adhikari A."/>
            <person name="Zheng C.-J."/>
            <person name="Schuster L."/>
            <person name="Cowan T.M."/>
            <person name="Smanski M.J."/>
            <person name="Chevrette M.G."/>
            <person name="De Carvalho L.P.S."/>
            <person name="Shen B."/>
        </authorList>
    </citation>
    <scope>NUCLEOTIDE SEQUENCE [LARGE SCALE GENOMIC DNA]</scope>
    <source>
        <strain evidence="2 3">NPDC058546</strain>
    </source>
</reference>
<name>A0ABW6ESD4_9ACTN</name>
<keyword evidence="3" id="KW-1185">Reference proteome</keyword>
<organism evidence="2 3">
    <name type="scientific">Streptomyces sindenensis</name>
    <dbReference type="NCBI Taxonomy" id="67363"/>
    <lineage>
        <taxon>Bacteria</taxon>
        <taxon>Bacillati</taxon>
        <taxon>Actinomycetota</taxon>
        <taxon>Actinomycetes</taxon>
        <taxon>Kitasatosporales</taxon>
        <taxon>Streptomycetaceae</taxon>
        <taxon>Streptomyces</taxon>
    </lineage>
</organism>
<sequence length="266" mass="29073">MIARPLRRTVGAVISGRLKAAAAMPVPGSAAGTAAVPHQAPGPDRTTSREGRRREDRPTPTPPSWADLEHQQEQLRRGIDRHPVCEADAGRCPTLAVIGETQCAEHLGWPLCPGRDGHPCTARTRTGDQCVTCQDEARYARLDSGGVGDLEHSVRSKNPKGRVMAQLVENNVRYERGGQGVFSTRDEVEFGGELDSMPLWFLLYERNDAGELSAELSLPVKMEGKCANEWSERIPLFIHTEPGLDIALLDAPDNGDDPDFDIKKAH</sequence>
<accession>A0ABW6ESD4</accession>